<evidence type="ECO:0000256" key="5">
    <source>
        <dbReference type="ARBA" id="ARBA00022989"/>
    </source>
</evidence>
<dbReference type="PANTHER" id="PTHR48020">
    <property type="entry name" value="PROTON MYO-INOSITOL COTRANSPORTER"/>
    <property type="match status" value="1"/>
</dbReference>
<organism evidence="10 11">
    <name type="scientific">Gluconobacter vitians</name>
    <dbReference type="NCBI Taxonomy" id="2728102"/>
    <lineage>
        <taxon>Bacteria</taxon>
        <taxon>Pseudomonadati</taxon>
        <taxon>Pseudomonadota</taxon>
        <taxon>Alphaproteobacteria</taxon>
        <taxon>Acetobacterales</taxon>
        <taxon>Acetobacteraceae</taxon>
        <taxon>Gluconobacter</taxon>
    </lineage>
</organism>
<feature type="transmembrane region" description="Helical" evidence="8">
    <location>
        <begin position="22"/>
        <end position="48"/>
    </location>
</feature>
<dbReference type="InterPro" id="IPR020846">
    <property type="entry name" value="MFS_dom"/>
</dbReference>
<dbReference type="InterPro" id="IPR005829">
    <property type="entry name" value="Sugar_transporter_CS"/>
</dbReference>
<sequence length="490" mass="52715">MKEDDAQAVGSRMAKLTPEQKFVTNIVMVVTMGALAFGYDTGVISGALPFMLRPPAQGGLGLTPFTEGLVTSALIVGATIGSLVCGHVADRYGRRDSLIVLSVVFIIGAVGTALSPSVAIMVAMRAILGFAVGGASALVPMFISEMAHSSRRERLVSQNEMMIVTGQLIAYILNAILAKISESPTIWRTMLVIAAAPAVLLGVGLFFVPRSPRWLASRGRMGEAEAVLQLIRSTPRQVRKEVSEISAQEGESSDQMGWREVLGKTWIRRLLLIGIGLGFTAQFTGVNAFMYFTPIILHQTGLGTEAALVATIGNGIVAVGATLLGIWMISRYPRRIMMTLGLCAVIVAHFGLGSTLLLLHGATLESAVALGCILFALLFIQMMVSPLYWLLMSELFPLRARGVLTGLSVAAQWMFNATVAFVFPIMLHWAGSWTFYVFALINLCSLLFVMKCLPETKGMTLEELETHLEQELSPAHSAHSETRTIPAGSV</sequence>
<accession>A0ABR9Y944</accession>
<feature type="transmembrane region" description="Helical" evidence="8">
    <location>
        <begin position="98"/>
        <end position="116"/>
    </location>
</feature>
<feature type="transmembrane region" description="Helical" evidence="8">
    <location>
        <begin position="186"/>
        <end position="208"/>
    </location>
</feature>
<comment type="subcellular location">
    <subcellularLocation>
        <location evidence="1">Membrane</location>
        <topology evidence="1">Multi-pass membrane protein</topology>
    </subcellularLocation>
</comment>
<dbReference type="InterPro" id="IPR005828">
    <property type="entry name" value="MFS_sugar_transport-like"/>
</dbReference>
<feature type="transmembrane region" description="Helical" evidence="8">
    <location>
        <begin position="68"/>
        <end position="86"/>
    </location>
</feature>
<proteinExistence type="inferred from homology"/>
<evidence type="ECO:0000256" key="4">
    <source>
        <dbReference type="ARBA" id="ARBA00022692"/>
    </source>
</evidence>
<evidence type="ECO:0000259" key="9">
    <source>
        <dbReference type="PROSITE" id="PS50850"/>
    </source>
</evidence>
<dbReference type="SUPFAM" id="SSF103473">
    <property type="entry name" value="MFS general substrate transporter"/>
    <property type="match status" value="1"/>
</dbReference>
<evidence type="ECO:0000313" key="10">
    <source>
        <dbReference type="EMBL" id="MBF0860128.1"/>
    </source>
</evidence>
<dbReference type="EMBL" id="JABCQG010000022">
    <property type="protein sequence ID" value="MBF0860128.1"/>
    <property type="molecule type" value="Genomic_DNA"/>
</dbReference>
<evidence type="ECO:0000256" key="1">
    <source>
        <dbReference type="ARBA" id="ARBA00004141"/>
    </source>
</evidence>
<gene>
    <name evidence="10" type="ORF">HKD24_13050</name>
</gene>
<feature type="transmembrane region" description="Helical" evidence="8">
    <location>
        <begin position="403"/>
        <end position="427"/>
    </location>
</feature>
<protein>
    <submittedName>
        <fullName evidence="10">Sugar porter family MFS transporter</fullName>
    </submittedName>
</protein>
<feature type="transmembrane region" description="Helical" evidence="8">
    <location>
        <begin position="336"/>
        <end position="361"/>
    </location>
</feature>
<dbReference type="InterPro" id="IPR050814">
    <property type="entry name" value="Myo-inositol_Transporter"/>
</dbReference>
<comment type="similarity">
    <text evidence="2 7">Belongs to the major facilitator superfamily. Sugar transporter (TC 2.A.1.1) family.</text>
</comment>
<keyword evidence="4 8" id="KW-0812">Transmembrane</keyword>
<evidence type="ECO:0000313" key="11">
    <source>
        <dbReference type="Proteomes" id="UP000623107"/>
    </source>
</evidence>
<name>A0ABR9Y944_9PROT</name>
<feature type="transmembrane region" description="Helical" evidence="8">
    <location>
        <begin position="306"/>
        <end position="329"/>
    </location>
</feature>
<dbReference type="PROSITE" id="PS00217">
    <property type="entry name" value="SUGAR_TRANSPORT_2"/>
    <property type="match status" value="1"/>
</dbReference>
<dbReference type="PANTHER" id="PTHR48020:SF12">
    <property type="entry name" value="PROTON MYO-INOSITOL COTRANSPORTER"/>
    <property type="match status" value="1"/>
</dbReference>
<feature type="transmembrane region" description="Helical" evidence="8">
    <location>
        <begin position="367"/>
        <end position="391"/>
    </location>
</feature>
<evidence type="ECO:0000256" key="2">
    <source>
        <dbReference type="ARBA" id="ARBA00010992"/>
    </source>
</evidence>
<reference evidence="11" key="1">
    <citation type="submission" date="2020-04" db="EMBL/GenBank/DDBJ databases">
        <title>Description of novel Gluconacetobacter.</title>
        <authorList>
            <person name="Sombolestani A."/>
        </authorList>
    </citation>
    <scope>NUCLEOTIDE SEQUENCE [LARGE SCALE GENOMIC DNA]</scope>
    <source>
        <strain evidence="11">LMG 31484</strain>
    </source>
</reference>
<comment type="caution">
    <text evidence="10">The sequence shown here is derived from an EMBL/GenBank/DDBJ whole genome shotgun (WGS) entry which is preliminary data.</text>
</comment>
<dbReference type="Proteomes" id="UP000623107">
    <property type="component" value="Unassembled WGS sequence"/>
</dbReference>
<evidence type="ECO:0000256" key="7">
    <source>
        <dbReference type="RuleBase" id="RU003346"/>
    </source>
</evidence>
<feature type="transmembrane region" description="Helical" evidence="8">
    <location>
        <begin position="433"/>
        <end position="450"/>
    </location>
</feature>
<evidence type="ECO:0000256" key="6">
    <source>
        <dbReference type="ARBA" id="ARBA00023136"/>
    </source>
</evidence>
<dbReference type="Gene3D" id="1.20.1250.20">
    <property type="entry name" value="MFS general substrate transporter like domains"/>
    <property type="match status" value="1"/>
</dbReference>
<evidence type="ECO:0000256" key="8">
    <source>
        <dbReference type="SAM" id="Phobius"/>
    </source>
</evidence>
<keyword evidence="6 8" id="KW-0472">Membrane</keyword>
<feature type="transmembrane region" description="Helical" evidence="8">
    <location>
        <begin position="270"/>
        <end position="294"/>
    </location>
</feature>
<evidence type="ECO:0000256" key="3">
    <source>
        <dbReference type="ARBA" id="ARBA00022448"/>
    </source>
</evidence>
<dbReference type="InterPro" id="IPR003663">
    <property type="entry name" value="Sugar/inositol_transpt"/>
</dbReference>
<feature type="transmembrane region" description="Helical" evidence="8">
    <location>
        <begin position="163"/>
        <end position="180"/>
    </location>
</feature>
<dbReference type="PRINTS" id="PR00171">
    <property type="entry name" value="SUGRTRNSPORT"/>
</dbReference>
<reference evidence="10 11" key="2">
    <citation type="submission" date="2020-11" db="EMBL/GenBank/DDBJ databases">
        <title>Description of novel Gluconobacter species.</title>
        <authorList>
            <person name="Cleenwerck I."/>
            <person name="Cnockaert M."/>
            <person name="Borremans W."/>
            <person name="Wieme A.D."/>
            <person name="De Vuyst L."/>
            <person name="Vandamme P."/>
        </authorList>
    </citation>
    <scope>NUCLEOTIDE SEQUENCE [LARGE SCALE GENOMIC DNA]</scope>
    <source>
        <strain evidence="10 11">LMG 31484</strain>
    </source>
</reference>
<dbReference type="InterPro" id="IPR036259">
    <property type="entry name" value="MFS_trans_sf"/>
</dbReference>
<feature type="domain" description="Major facilitator superfamily (MFS) profile" evidence="9">
    <location>
        <begin position="26"/>
        <end position="457"/>
    </location>
</feature>
<dbReference type="RefSeq" id="WP_194260669.1">
    <property type="nucleotide sequence ID" value="NZ_JABCQG010000022.1"/>
</dbReference>
<feature type="transmembrane region" description="Helical" evidence="8">
    <location>
        <begin position="122"/>
        <end position="143"/>
    </location>
</feature>
<dbReference type="Pfam" id="PF00083">
    <property type="entry name" value="Sugar_tr"/>
    <property type="match status" value="1"/>
</dbReference>
<keyword evidence="5 8" id="KW-1133">Transmembrane helix</keyword>
<keyword evidence="3 7" id="KW-0813">Transport</keyword>
<dbReference type="PROSITE" id="PS50850">
    <property type="entry name" value="MFS"/>
    <property type="match status" value="1"/>
</dbReference>
<keyword evidence="11" id="KW-1185">Reference proteome</keyword>
<dbReference type="NCBIfam" id="TIGR00879">
    <property type="entry name" value="SP"/>
    <property type="match status" value="1"/>
</dbReference>